<dbReference type="GO" id="GO:0003995">
    <property type="term" value="F:acyl-CoA dehydrogenase activity"/>
    <property type="evidence" value="ECO:0007669"/>
    <property type="project" value="InterPro"/>
</dbReference>
<dbReference type="InterPro" id="IPR009100">
    <property type="entry name" value="AcylCoA_DH/oxidase_NM_dom_sf"/>
</dbReference>
<proteinExistence type="inferred from homology"/>
<dbReference type="Gene3D" id="1.20.140.10">
    <property type="entry name" value="Butyryl-CoA Dehydrogenase, subunit A, domain 3"/>
    <property type="match status" value="1"/>
</dbReference>
<sequence length="331" mass="35884">MSFFLCAEELAVVSQVFAQIWQIHCVVSHMYVELGSAEQKREWLPRFARGEITPAFALTEPGAGSDAGGLTTSATRQENGDWLIKGQKILISNAGTDISNGLIVMAVTSSREAKRKEISCFIVRRDTPGYTLGQSFEKMAWHGMDNRELVFDDVLVPDSARLGPIGRGLSQALATLTMARVGFAILGVALTRACLEESLSYAKTRKQFGRPIADFQLIQAKLADMATGLESARGLAHKAIWTLEQKMDANMIASMAKLAGSRVASRSAKDALQIHGGLGFSTEARVNRLFREAQVLEIGDGTTEIQQLIIARALGCLSSTNLHAKDTMHAG</sequence>
<evidence type="ECO:0000256" key="3">
    <source>
        <dbReference type="ARBA" id="ARBA00022630"/>
    </source>
</evidence>
<comment type="similarity">
    <text evidence="2 6">Belongs to the acyl-CoA dehydrogenase family.</text>
</comment>
<dbReference type="Pfam" id="PF00441">
    <property type="entry name" value="Acyl-CoA_dh_1"/>
    <property type="match status" value="1"/>
</dbReference>
<protein>
    <submittedName>
        <fullName evidence="10">Acyl-CoA dehydrogenase</fullName>
    </submittedName>
</protein>
<dbReference type="FunFam" id="2.40.110.10:FF:000002">
    <property type="entry name" value="Acyl-CoA dehydrogenase fadE12"/>
    <property type="match status" value="1"/>
</dbReference>
<dbReference type="Gene3D" id="1.10.540.10">
    <property type="entry name" value="Acyl-CoA dehydrogenase/oxidase, N-terminal domain"/>
    <property type="match status" value="1"/>
</dbReference>
<dbReference type="Pfam" id="PF02770">
    <property type="entry name" value="Acyl-CoA_dh_M"/>
    <property type="match status" value="1"/>
</dbReference>
<reference evidence="10 11" key="1">
    <citation type="submission" date="2019-06" db="EMBL/GenBank/DDBJ databases">
        <title>Genome organization and adaptive potential of archetypical organophosphate degarding Sphingobium fuliginis ATCC 27551.</title>
        <authorList>
            <person name="Sarwar A."/>
            <person name="Parthasarathy S."/>
            <person name="Singh C."/>
            <person name="Siddavattam D."/>
        </authorList>
    </citation>
    <scope>NUCLEOTIDE SEQUENCE [LARGE SCALE GENOMIC DNA]</scope>
    <source>
        <strain evidence="10 11">ATCC 27551</strain>
    </source>
</reference>
<dbReference type="PANTHER" id="PTHR43884">
    <property type="entry name" value="ACYL-COA DEHYDROGENASE"/>
    <property type="match status" value="1"/>
</dbReference>
<dbReference type="FunFam" id="1.20.140.10:FF:000001">
    <property type="entry name" value="Acyl-CoA dehydrogenase"/>
    <property type="match status" value="1"/>
</dbReference>
<feature type="domain" description="Acyl-CoA dehydrogenase/oxidase C-terminal" evidence="7">
    <location>
        <begin position="166"/>
        <end position="314"/>
    </location>
</feature>
<feature type="domain" description="Acyl-CoA dehydrogenase/oxidase N-terminal" evidence="9">
    <location>
        <begin position="4"/>
        <end position="51"/>
    </location>
</feature>
<dbReference type="SUPFAM" id="SSF56645">
    <property type="entry name" value="Acyl-CoA dehydrogenase NM domain-like"/>
    <property type="match status" value="1"/>
</dbReference>
<dbReference type="PROSITE" id="PS00073">
    <property type="entry name" value="ACYL_COA_DH_2"/>
    <property type="match status" value="1"/>
</dbReference>
<gene>
    <name evidence="10" type="ORF">FIL70_14525</name>
</gene>
<evidence type="ECO:0000256" key="4">
    <source>
        <dbReference type="ARBA" id="ARBA00022827"/>
    </source>
</evidence>
<dbReference type="PROSITE" id="PS00072">
    <property type="entry name" value="ACYL_COA_DH_1"/>
    <property type="match status" value="1"/>
</dbReference>
<evidence type="ECO:0000259" key="9">
    <source>
        <dbReference type="Pfam" id="PF02771"/>
    </source>
</evidence>
<organism evidence="10 11">
    <name type="scientific">Sphingobium fuliginis ATCC 27551</name>
    <dbReference type="NCBI Taxonomy" id="1208342"/>
    <lineage>
        <taxon>Bacteria</taxon>
        <taxon>Pseudomonadati</taxon>
        <taxon>Pseudomonadota</taxon>
        <taxon>Alphaproteobacteria</taxon>
        <taxon>Sphingomonadales</taxon>
        <taxon>Sphingomonadaceae</taxon>
        <taxon>Sphingobium</taxon>
    </lineage>
</organism>
<dbReference type="InterPro" id="IPR036250">
    <property type="entry name" value="AcylCo_DH-like_C"/>
</dbReference>
<evidence type="ECO:0000259" key="7">
    <source>
        <dbReference type="Pfam" id="PF00441"/>
    </source>
</evidence>
<dbReference type="AlphaFoldDB" id="A0A5B8CFA1"/>
<dbReference type="Gene3D" id="2.40.110.10">
    <property type="entry name" value="Butyryl-CoA Dehydrogenase, subunit A, domain 2"/>
    <property type="match status" value="1"/>
</dbReference>
<evidence type="ECO:0000313" key="11">
    <source>
        <dbReference type="Proteomes" id="UP000311469"/>
    </source>
</evidence>
<accession>A0A5B8CFA1</accession>
<dbReference type="PANTHER" id="PTHR43884:SF12">
    <property type="entry name" value="ISOVALERYL-COA DEHYDROGENASE, MITOCHONDRIAL-RELATED"/>
    <property type="match status" value="1"/>
</dbReference>
<evidence type="ECO:0000256" key="6">
    <source>
        <dbReference type="RuleBase" id="RU362125"/>
    </source>
</evidence>
<dbReference type="InterPro" id="IPR006089">
    <property type="entry name" value="Acyl-CoA_DH_CS"/>
</dbReference>
<dbReference type="InterPro" id="IPR037069">
    <property type="entry name" value="AcylCoA_DH/ox_N_sf"/>
</dbReference>
<evidence type="ECO:0000256" key="1">
    <source>
        <dbReference type="ARBA" id="ARBA00001974"/>
    </source>
</evidence>
<dbReference type="InterPro" id="IPR009075">
    <property type="entry name" value="AcylCo_DH/oxidase_C"/>
</dbReference>
<dbReference type="SUPFAM" id="SSF47203">
    <property type="entry name" value="Acyl-CoA dehydrogenase C-terminal domain-like"/>
    <property type="match status" value="1"/>
</dbReference>
<dbReference type="InterPro" id="IPR046373">
    <property type="entry name" value="Acyl-CoA_Oxase/DH_mid-dom_sf"/>
</dbReference>
<dbReference type="GO" id="GO:0050660">
    <property type="term" value="F:flavin adenine dinucleotide binding"/>
    <property type="evidence" value="ECO:0007669"/>
    <property type="project" value="InterPro"/>
</dbReference>
<evidence type="ECO:0000313" key="10">
    <source>
        <dbReference type="EMBL" id="QDC38258.1"/>
    </source>
</evidence>
<dbReference type="Pfam" id="PF02771">
    <property type="entry name" value="Acyl-CoA_dh_N"/>
    <property type="match status" value="1"/>
</dbReference>
<keyword evidence="5 6" id="KW-0560">Oxidoreductase</keyword>
<evidence type="ECO:0000259" key="8">
    <source>
        <dbReference type="Pfam" id="PF02770"/>
    </source>
</evidence>
<dbReference type="KEGG" id="sufl:FIL70_14525"/>
<comment type="cofactor">
    <cofactor evidence="1 6">
        <name>FAD</name>
        <dbReference type="ChEBI" id="CHEBI:57692"/>
    </cofactor>
</comment>
<evidence type="ECO:0000256" key="2">
    <source>
        <dbReference type="ARBA" id="ARBA00009347"/>
    </source>
</evidence>
<name>A0A5B8CFA1_SPHSA</name>
<feature type="domain" description="Acyl-CoA oxidase/dehydrogenase middle" evidence="8">
    <location>
        <begin position="55"/>
        <end position="154"/>
    </location>
</feature>
<keyword evidence="3 6" id="KW-0285">Flavoprotein</keyword>
<dbReference type="InterPro" id="IPR006091">
    <property type="entry name" value="Acyl-CoA_Oxase/DH_mid-dom"/>
</dbReference>
<dbReference type="InterPro" id="IPR013786">
    <property type="entry name" value="AcylCoA_DH/ox_N"/>
</dbReference>
<dbReference type="EMBL" id="CP041016">
    <property type="protein sequence ID" value="QDC38258.1"/>
    <property type="molecule type" value="Genomic_DNA"/>
</dbReference>
<dbReference type="Proteomes" id="UP000311469">
    <property type="component" value="Chromosome cSF1"/>
</dbReference>
<evidence type="ECO:0000256" key="5">
    <source>
        <dbReference type="ARBA" id="ARBA00023002"/>
    </source>
</evidence>
<keyword evidence="4 6" id="KW-0274">FAD</keyword>